<evidence type="ECO:0000256" key="2">
    <source>
        <dbReference type="SAM" id="Phobius"/>
    </source>
</evidence>
<feature type="region of interest" description="Disordered" evidence="1">
    <location>
        <begin position="1"/>
        <end position="48"/>
    </location>
</feature>
<proteinExistence type="predicted"/>
<comment type="caution">
    <text evidence="3">The sequence shown here is derived from an EMBL/GenBank/DDBJ whole genome shotgun (WGS) entry which is preliminary data.</text>
</comment>
<keyword evidence="2" id="KW-1133">Transmembrane helix</keyword>
<reference evidence="3 4" key="1">
    <citation type="submission" date="2019-03" db="EMBL/GenBank/DDBJ databases">
        <title>Genomic analyses of the natural microbiome of Caenorhabditis elegans.</title>
        <authorList>
            <person name="Samuel B."/>
        </authorList>
    </citation>
    <scope>NUCLEOTIDE SEQUENCE [LARGE SCALE GENOMIC DNA]</scope>
    <source>
        <strain evidence="3 4">JUb65</strain>
    </source>
</reference>
<dbReference type="EMBL" id="SNVW01000001">
    <property type="protein sequence ID" value="TDN46673.1"/>
    <property type="molecule type" value="Genomic_DNA"/>
</dbReference>
<name>A0A4R6DP94_9MICO</name>
<dbReference type="AlphaFoldDB" id="A0A4R6DP94"/>
<feature type="compositionally biased region" description="Low complexity" evidence="1">
    <location>
        <begin position="30"/>
        <end position="42"/>
    </location>
</feature>
<sequence length="134" mass="14135">MAGGGRAPGGWHPESGLPRGTPRDETSGVTDTSTRPARPTTTRWERHSPLQTFAELSLGLSFTATVAFGGYTAATGQLAVVSQIAGVLFLLTLTCVVVSWFRAVEREDGAPRPVAPVRAASVDPIAAVDAEYRR</sequence>
<keyword evidence="2" id="KW-0812">Transmembrane</keyword>
<feature type="transmembrane region" description="Helical" evidence="2">
    <location>
        <begin position="53"/>
        <end position="74"/>
    </location>
</feature>
<evidence type="ECO:0000313" key="3">
    <source>
        <dbReference type="EMBL" id="TDN46673.1"/>
    </source>
</evidence>
<accession>A0A4R6DP94</accession>
<protein>
    <submittedName>
        <fullName evidence="3">Uncharacterized protein</fullName>
    </submittedName>
</protein>
<organism evidence="3 4">
    <name type="scientific">Curtobacterium flaccumfaciens</name>
    <dbReference type="NCBI Taxonomy" id="2035"/>
    <lineage>
        <taxon>Bacteria</taxon>
        <taxon>Bacillati</taxon>
        <taxon>Actinomycetota</taxon>
        <taxon>Actinomycetes</taxon>
        <taxon>Micrococcales</taxon>
        <taxon>Microbacteriaceae</taxon>
        <taxon>Curtobacterium</taxon>
    </lineage>
</organism>
<evidence type="ECO:0000256" key="1">
    <source>
        <dbReference type="SAM" id="MobiDB-lite"/>
    </source>
</evidence>
<dbReference type="Proteomes" id="UP000295764">
    <property type="component" value="Unassembled WGS sequence"/>
</dbReference>
<feature type="transmembrane region" description="Helical" evidence="2">
    <location>
        <begin position="80"/>
        <end position="101"/>
    </location>
</feature>
<evidence type="ECO:0000313" key="4">
    <source>
        <dbReference type="Proteomes" id="UP000295764"/>
    </source>
</evidence>
<keyword evidence="2" id="KW-0472">Membrane</keyword>
<gene>
    <name evidence="3" type="ORF">EDF64_101540</name>
</gene>